<accession>B0VFJ2</accession>
<dbReference type="HOGENOM" id="CLU_3416703_0_0_0"/>
<sequence length="26" mass="3012">MSTEFSKLIFNIEKSGIKSDCENNNY</sequence>
<dbReference type="STRING" id="459349.CLOAM1480"/>
<dbReference type="EMBL" id="CU466930">
    <property type="protein sequence ID" value="CAO81330.1"/>
    <property type="molecule type" value="Genomic_DNA"/>
</dbReference>
<gene>
    <name evidence="1" type="ordered locus">CLOAM1480</name>
</gene>
<protein>
    <submittedName>
        <fullName evidence="1">Uncharacterized protein</fullName>
    </submittedName>
</protein>
<name>B0VFJ2_CLOAI</name>
<dbReference type="KEGG" id="caci:CLOAM1480"/>
<evidence type="ECO:0000313" key="1">
    <source>
        <dbReference type="EMBL" id="CAO81330.1"/>
    </source>
</evidence>
<keyword evidence="2" id="KW-1185">Reference proteome</keyword>
<evidence type="ECO:0000313" key="2">
    <source>
        <dbReference type="Proteomes" id="UP000002019"/>
    </source>
</evidence>
<organism evidence="1 2">
    <name type="scientific">Cloacimonas acidaminovorans (strain Evry)</name>
    <dbReference type="NCBI Taxonomy" id="459349"/>
    <lineage>
        <taxon>Bacteria</taxon>
        <taxon>Pseudomonadati</taxon>
        <taxon>Candidatus Cloacimonadota</taxon>
        <taxon>Candidatus Cloacimonadia</taxon>
        <taxon>Candidatus Cloacimonadales</taxon>
        <taxon>Candidatus Cloacimonadaceae</taxon>
        <taxon>Candidatus Cloacimonas</taxon>
    </lineage>
</organism>
<proteinExistence type="predicted"/>
<reference evidence="1 2" key="1">
    <citation type="journal article" date="2008" name="J. Bacteriol.">
        <title>'Candidatus Cloacamonas acidaminovorans': genome sequence reconstruction provides a first glimpse of a new bacterial division.</title>
        <authorList>
            <person name="Pelletier E."/>
            <person name="Kreimeyer A."/>
            <person name="Bocs S."/>
            <person name="Rouy Z."/>
            <person name="Gyapay G."/>
            <person name="Chouari R."/>
            <person name="Riviere D."/>
            <person name="Ganesan A."/>
            <person name="Daegelen P."/>
            <person name="Sghir A."/>
            <person name="Cohen G.N."/>
            <person name="Medigue C."/>
            <person name="Weissenbach J."/>
            <person name="Le Paslier D."/>
        </authorList>
    </citation>
    <scope>NUCLEOTIDE SEQUENCE [LARGE SCALE GENOMIC DNA]</scope>
    <source>
        <strain evidence="2">Evry</strain>
    </source>
</reference>
<dbReference type="AlphaFoldDB" id="B0VFJ2"/>
<dbReference type="Proteomes" id="UP000002019">
    <property type="component" value="Chromosome"/>
</dbReference>